<dbReference type="OrthoDB" id="6475849at2759"/>
<keyword evidence="3" id="KW-0645">Protease</keyword>
<keyword evidence="7" id="KW-0482">Metalloprotease</keyword>
<keyword evidence="6" id="KW-0862">Zinc</keyword>
<dbReference type="GO" id="GO:0016485">
    <property type="term" value="P:protein processing"/>
    <property type="evidence" value="ECO:0007669"/>
    <property type="project" value="TreeGrafter"/>
</dbReference>
<gene>
    <name evidence="10" type="ORF">NMOB1V02_LOCUS10999</name>
</gene>
<dbReference type="EMBL" id="CAJPEX010005316">
    <property type="protein sequence ID" value="CAG0923535.1"/>
    <property type="molecule type" value="Genomic_DNA"/>
</dbReference>
<organism evidence="10">
    <name type="scientific">Notodromas monacha</name>
    <dbReference type="NCBI Taxonomy" id="399045"/>
    <lineage>
        <taxon>Eukaryota</taxon>
        <taxon>Metazoa</taxon>
        <taxon>Ecdysozoa</taxon>
        <taxon>Arthropoda</taxon>
        <taxon>Crustacea</taxon>
        <taxon>Oligostraca</taxon>
        <taxon>Ostracoda</taxon>
        <taxon>Podocopa</taxon>
        <taxon>Podocopida</taxon>
        <taxon>Cypridocopina</taxon>
        <taxon>Cypridoidea</taxon>
        <taxon>Cyprididae</taxon>
        <taxon>Notodromas</taxon>
    </lineage>
</organism>
<name>A0A7R9C0I4_9CRUS</name>
<evidence type="ECO:0000259" key="8">
    <source>
        <dbReference type="Pfam" id="PF01431"/>
    </source>
</evidence>
<dbReference type="Pfam" id="PF01431">
    <property type="entry name" value="Peptidase_M13"/>
    <property type="match status" value="1"/>
</dbReference>
<dbReference type="InterPro" id="IPR018497">
    <property type="entry name" value="Peptidase_M13_C"/>
</dbReference>
<dbReference type="Gene3D" id="1.10.1380.10">
    <property type="entry name" value="Neutral endopeptidase , domain2"/>
    <property type="match status" value="3"/>
</dbReference>
<evidence type="ECO:0000256" key="2">
    <source>
        <dbReference type="ARBA" id="ARBA00007357"/>
    </source>
</evidence>
<dbReference type="PROSITE" id="PS51885">
    <property type="entry name" value="NEPRILYSIN"/>
    <property type="match status" value="1"/>
</dbReference>
<evidence type="ECO:0000256" key="4">
    <source>
        <dbReference type="ARBA" id="ARBA00022723"/>
    </source>
</evidence>
<dbReference type="GO" id="GO:0005886">
    <property type="term" value="C:plasma membrane"/>
    <property type="evidence" value="ECO:0007669"/>
    <property type="project" value="TreeGrafter"/>
</dbReference>
<dbReference type="InterPro" id="IPR000718">
    <property type="entry name" value="Peptidase_M13"/>
</dbReference>
<sequence>MTYRSITMGTTAKYSAPPAELYNPFTLKELQLLTDSVATAPNQARGKIDWTKYFKSIFEPVGATLTDTDKIIVVNPTFLEQLVDLINSFDDITIGKMEQCIGKTNRFLGWSLGAMYIERFFNKDSKQNLLDMVELIRAAFIQELNGTTWMDPNTRDLAMEKAKVMRVRMAYPDWTMTADGKPNEDALKVYYKGLLDMVELIRAAFIQELNGTTWMDPKTRDLAMEKAKVMRVRMAYPDWTMTADGKPNEDALKAYYKGVVITENDHFQNVLSIFQFEVKDEAALLRKTPDPNEWITKPAVVNAFYSSSYNAISGFLQPPFYYHSLNVPAINFGSIGGVIGHEIIHGFDDSGSLFDKDGSRLNWWTNTTRAKYDKKTECFVNQYESITELGLTKPSANPNGLQINGNLTLGENLADNGGVRNAYRAYKAYVQKSPTALRLPGLANYTPLQLFFLGHAVGVCGIVTEESLAQDLRADPHAPWASRVIGTLQNMPEFAEAFGCVPRDYMDPLEKCNLW</sequence>
<dbReference type="PANTHER" id="PTHR11733">
    <property type="entry name" value="ZINC METALLOPROTEASE FAMILY M13 NEPRILYSIN-RELATED"/>
    <property type="match status" value="1"/>
</dbReference>
<feature type="domain" description="Peptidase M13 N-terminal" evidence="9">
    <location>
        <begin position="98"/>
        <end position="172"/>
    </location>
</feature>
<keyword evidence="11" id="KW-1185">Reference proteome</keyword>
<evidence type="ECO:0000313" key="10">
    <source>
        <dbReference type="EMBL" id="CAD7283383.1"/>
    </source>
</evidence>
<evidence type="ECO:0000256" key="7">
    <source>
        <dbReference type="ARBA" id="ARBA00023049"/>
    </source>
</evidence>
<dbReference type="GO" id="GO:0004222">
    <property type="term" value="F:metalloendopeptidase activity"/>
    <property type="evidence" value="ECO:0007669"/>
    <property type="project" value="InterPro"/>
</dbReference>
<dbReference type="SUPFAM" id="SSF55486">
    <property type="entry name" value="Metalloproteases ('zincins'), catalytic domain"/>
    <property type="match status" value="2"/>
</dbReference>
<evidence type="ECO:0000313" key="11">
    <source>
        <dbReference type="Proteomes" id="UP000678499"/>
    </source>
</evidence>
<dbReference type="AlphaFoldDB" id="A0A7R9C0I4"/>
<evidence type="ECO:0000256" key="3">
    <source>
        <dbReference type="ARBA" id="ARBA00022670"/>
    </source>
</evidence>
<evidence type="ECO:0000256" key="6">
    <source>
        <dbReference type="ARBA" id="ARBA00022833"/>
    </source>
</evidence>
<dbReference type="Gene3D" id="3.40.390.10">
    <property type="entry name" value="Collagenase (Catalytic Domain)"/>
    <property type="match status" value="2"/>
</dbReference>
<evidence type="ECO:0000256" key="1">
    <source>
        <dbReference type="ARBA" id="ARBA00001947"/>
    </source>
</evidence>
<comment type="cofactor">
    <cofactor evidence="1">
        <name>Zn(2+)</name>
        <dbReference type="ChEBI" id="CHEBI:29105"/>
    </cofactor>
</comment>
<dbReference type="EMBL" id="OA887353">
    <property type="protein sequence ID" value="CAD7283383.1"/>
    <property type="molecule type" value="Genomic_DNA"/>
</dbReference>
<dbReference type="CDD" id="cd08662">
    <property type="entry name" value="M13"/>
    <property type="match status" value="1"/>
</dbReference>
<keyword evidence="5" id="KW-0378">Hydrolase</keyword>
<evidence type="ECO:0000256" key="5">
    <source>
        <dbReference type="ARBA" id="ARBA00022801"/>
    </source>
</evidence>
<dbReference type="InterPro" id="IPR024079">
    <property type="entry name" value="MetalloPept_cat_dom_sf"/>
</dbReference>
<dbReference type="PRINTS" id="PR00786">
    <property type="entry name" value="NEPRILYSIN"/>
</dbReference>
<proteinExistence type="inferred from homology"/>
<accession>A0A7R9C0I4</accession>
<dbReference type="Pfam" id="PF05649">
    <property type="entry name" value="Peptidase_M13_N"/>
    <property type="match status" value="2"/>
</dbReference>
<comment type="similarity">
    <text evidence="2">Belongs to the peptidase M13 family.</text>
</comment>
<dbReference type="Proteomes" id="UP000678499">
    <property type="component" value="Unassembled WGS sequence"/>
</dbReference>
<reference evidence="10" key="1">
    <citation type="submission" date="2020-11" db="EMBL/GenBank/DDBJ databases">
        <authorList>
            <person name="Tran Van P."/>
        </authorList>
    </citation>
    <scope>NUCLEOTIDE SEQUENCE</scope>
</reference>
<dbReference type="InterPro" id="IPR008753">
    <property type="entry name" value="Peptidase_M13_N"/>
</dbReference>
<dbReference type="GO" id="GO:0046872">
    <property type="term" value="F:metal ion binding"/>
    <property type="evidence" value="ECO:0007669"/>
    <property type="project" value="UniProtKB-KW"/>
</dbReference>
<dbReference type="PANTHER" id="PTHR11733:SF133">
    <property type="entry name" value="PHOSPHATE-REGULATING NEUTRAL ENDOPEPTIDASE PHEX"/>
    <property type="match status" value="1"/>
</dbReference>
<protein>
    <submittedName>
        <fullName evidence="10">Uncharacterized protein</fullName>
    </submittedName>
</protein>
<feature type="domain" description="Peptidase M13 C-terminal" evidence="8">
    <location>
        <begin position="302"/>
        <end position="513"/>
    </location>
</feature>
<evidence type="ECO:0000259" key="9">
    <source>
        <dbReference type="Pfam" id="PF05649"/>
    </source>
</evidence>
<feature type="domain" description="Peptidase M13 N-terminal" evidence="9">
    <location>
        <begin position="195"/>
        <end position="237"/>
    </location>
</feature>
<dbReference type="InterPro" id="IPR042089">
    <property type="entry name" value="Peptidase_M13_dom_2"/>
</dbReference>
<keyword evidence="4" id="KW-0479">Metal-binding</keyword>